<comment type="caution">
    <text evidence="1">The sequence shown here is derived from an EMBL/GenBank/DDBJ whole genome shotgun (WGS) entry which is preliminary data.</text>
</comment>
<sequence length="838" mass="97313">MADVNIDQVVTTLKSKFKAGHQFIFWYDDQGEFEDSVRDLTGALAGVATVVELKMGHQLKTKLRLLGAGMSEKFLIYSPQPQPPLDENHLRDMVLYSEIFRADAPEILRKELQLPENMYSFVKRYTAFFGSKERRARFMKYDLHSYQSEPTVAIMAAIVRLDQPLVDFFAVLRLILKAGLTDNKYLNEFEKYHVINDFWSIVSDQFGFQSDQPDLLTLASGMYVTMAFQQMGLPTATDNRYNLSARAANVQTFMQQFSAEAYNQHRDDYDQIARHVWENIKVNKFFDQLDIDDLANSDVFPEFDRRILNWIQEQLLLENDEVLVDGLSIGKLTKKRREMHYGRSHNTNHLYLMVRSAWQVIQARHNRPANGFNAMVDEYTNGGYYIDMNYRHFVYEYRIAGYPDYYMRLKRLVERIYVDLLSKFNISWNQSLNYQQIAPQLLQRNFYNQYIRNEQNRIVVIISDSFRFEVGKELQGKLKQEDQVTDMQMHFLISGLPSVTYMGMPALLPHHNLALQAEERRVTVDGQPASNIEQRQAILRQANPKSTAYRFKDLQGKSRDELRSMFVNQEVIYIYHNQIDTTAENKGTEDETATAAKNAINELQELIWRLRTNSINHVYITADHGYQYRDEKIADIDKIEVKTVAEDWKSPRYLVSERDIKVPGVERQALANILENQDSRYVYYPTTANVFKANGGDNYAHGGSSLEEMVVPLLEVRTTSKKSTAHEVTLQINNSNLRVTSLEVPLSIMQTEPISSKVTPAAFKLYFVDKNNHQISGQILINANSKDTQVEKRIWRANLTLVDQPYDRNQVYDLVIENIESGAQNRVHYRIDIVDDRG</sequence>
<evidence type="ECO:0008006" key="3">
    <source>
        <dbReference type="Google" id="ProtNLM"/>
    </source>
</evidence>
<dbReference type="InterPro" id="IPR014060">
    <property type="entry name" value="PglZ"/>
</dbReference>
<protein>
    <recommendedName>
        <fullName evidence="3">PglZ domain-containing protein</fullName>
    </recommendedName>
</protein>
<name>A0AAW3FSA0_LACPN</name>
<accession>A0AAW3FSA0</accession>
<dbReference type="Pfam" id="PF08665">
    <property type="entry name" value="PglZ"/>
    <property type="match status" value="1"/>
</dbReference>
<evidence type="ECO:0000313" key="2">
    <source>
        <dbReference type="Proteomes" id="UP000029801"/>
    </source>
</evidence>
<dbReference type="Proteomes" id="UP000029801">
    <property type="component" value="Chromosome"/>
</dbReference>
<dbReference type="AlphaFoldDB" id="A0AAW3FSA0"/>
<dbReference type="NCBIfam" id="TIGR02687">
    <property type="entry name" value="BREX-1 system phosphatase PglZ type A"/>
    <property type="match status" value="1"/>
</dbReference>
<dbReference type="RefSeq" id="WP_047672913.1">
    <property type="nucleotide sequence ID" value="NZ_CM002918.1"/>
</dbReference>
<organism evidence="1 2">
    <name type="scientific">Lactiplantibacillus plantarum CMPG5300</name>
    <dbReference type="NCBI Taxonomy" id="1304889"/>
    <lineage>
        <taxon>Bacteria</taxon>
        <taxon>Bacillati</taxon>
        <taxon>Bacillota</taxon>
        <taxon>Bacilli</taxon>
        <taxon>Lactobacillales</taxon>
        <taxon>Lactobacillaceae</taxon>
        <taxon>Lactiplantibacillus</taxon>
    </lineage>
</organism>
<reference evidence="1 2" key="1">
    <citation type="journal article" date="2014" name="Genome Announc.">
        <title>Draft Genome Sequence of Lactobacillus plantarum CMPG5300, a Human Vaginal Isolate.</title>
        <authorList>
            <person name="Malik S."/>
            <person name="Siezen R.J."/>
            <person name="Renckens B."/>
            <person name="Vaneechoutte M."/>
            <person name="Vanderleyden J."/>
            <person name="Lebeer S."/>
        </authorList>
    </citation>
    <scope>NUCLEOTIDE SEQUENCE [LARGE SCALE GENOMIC DNA]</scope>
    <source>
        <strain evidence="1 2">CMPG5300</strain>
    </source>
</reference>
<evidence type="ECO:0000313" key="1">
    <source>
        <dbReference type="EMBL" id="KGH43859.1"/>
    </source>
</evidence>
<dbReference type="EMBL" id="AXZV01000003">
    <property type="protein sequence ID" value="KGH43859.1"/>
    <property type="molecule type" value="Genomic_DNA"/>
</dbReference>
<proteinExistence type="predicted"/>
<gene>
    <name evidence="1" type="ORF">CMPG5300_0726</name>
</gene>